<feature type="domain" description="YdhG-like" evidence="1">
    <location>
        <begin position="20"/>
        <end position="110"/>
    </location>
</feature>
<dbReference type="Pfam" id="PF08818">
    <property type="entry name" value="DUF1801"/>
    <property type="match status" value="1"/>
</dbReference>
<dbReference type="AlphaFoldDB" id="A0A2P8G014"/>
<protein>
    <submittedName>
        <fullName evidence="2">Uncharacterized protein YdhG (YjbR/CyaY superfamily)</fullName>
    </submittedName>
</protein>
<evidence type="ECO:0000259" key="1">
    <source>
        <dbReference type="Pfam" id="PF08818"/>
    </source>
</evidence>
<keyword evidence="3" id="KW-1185">Reference proteome</keyword>
<reference evidence="2 3" key="1">
    <citation type="submission" date="2018-03" db="EMBL/GenBank/DDBJ databases">
        <title>Genomic Encyclopedia of Archaeal and Bacterial Type Strains, Phase II (KMG-II): from individual species to whole genera.</title>
        <authorList>
            <person name="Goeker M."/>
        </authorList>
    </citation>
    <scope>NUCLEOTIDE SEQUENCE [LARGE SCALE GENOMIC DNA]</scope>
    <source>
        <strain evidence="2 3">DSM 29057</strain>
    </source>
</reference>
<evidence type="ECO:0000313" key="3">
    <source>
        <dbReference type="Proteomes" id="UP000241964"/>
    </source>
</evidence>
<comment type="caution">
    <text evidence="2">The sequence shown here is derived from an EMBL/GenBank/DDBJ whole genome shotgun (WGS) entry which is preliminary data.</text>
</comment>
<dbReference type="Gene3D" id="3.90.1150.200">
    <property type="match status" value="1"/>
</dbReference>
<evidence type="ECO:0000313" key="2">
    <source>
        <dbReference type="EMBL" id="PSL27304.1"/>
    </source>
</evidence>
<dbReference type="Proteomes" id="UP000241964">
    <property type="component" value="Unassembled WGS sequence"/>
</dbReference>
<dbReference type="InterPro" id="IPR014922">
    <property type="entry name" value="YdhG-like"/>
</dbReference>
<sequence length="126" mass="14015">MAAKSHSIDEYIATFPDEVRKALQEIRGVIRSAAPEAVETISYNMPTFNLNGTYLIYFAGWKKHIALYPVTGRIAEVLATELSGYKGTKGSVHFPLNKPMPLDLIRKITELRIVENQEAAGKHVAD</sequence>
<proteinExistence type="predicted"/>
<gene>
    <name evidence="2" type="ORF">CLV60_108160</name>
</gene>
<dbReference type="OrthoDB" id="115213at2"/>
<name>A0A2P8G014_9BACT</name>
<dbReference type="EMBL" id="PYAS01000008">
    <property type="protein sequence ID" value="PSL27304.1"/>
    <property type="molecule type" value="Genomic_DNA"/>
</dbReference>
<organism evidence="2 3">
    <name type="scientific">Dyadobacter jiangsuensis</name>
    <dbReference type="NCBI Taxonomy" id="1591085"/>
    <lineage>
        <taxon>Bacteria</taxon>
        <taxon>Pseudomonadati</taxon>
        <taxon>Bacteroidota</taxon>
        <taxon>Cytophagia</taxon>
        <taxon>Cytophagales</taxon>
        <taxon>Spirosomataceae</taxon>
        <taxon>Dyadobacter</taxon>
    </lineage>
</organism>
<dbReference type="RefSeq" id="WP_106596708.1">
    <property type="nucleotide sequence ID" value="NZ_PYAS01000008.1"/>
</dbReference>
<dbReference type="SUPFAM" id="SSF159888">
    <property type="entry name" value="YdhG-like"/>
    <property type="match status" value="1"/>
</dbReference>
<accession>A0A2P8G014</accession>